<keyword evidence="2" id="KW-0732">Signal</keyword>
<proteinExistence type="predicted"/>
<keyword evidence="4" id="KW-0378">Hydrolase</keyword>
<dbReference type="GO" id="GO:0016787">
    <property type="term" value="F:hydrolase activity"/>
    <property type="evidence" value="ECO:0007669"/>
    <property type="project" value="UniProtKB-KW"/>
</dbReference>
<gene>
    <name evidence="4" type="ORF">ACJDU8_08595</name>
</gene>
<dbReference type="EC" id="3.-.-.-" evidence="4"/>
<protein>
    <submittedName>
        <fullName evidence="4">Polysaccharide deacetylase family protein</fullName>
        <ecNumber evidence="4">3.-.-.-</ecNumber>
    </submittedName>
</protein>
<evidence type="ECO:0000256" key="2">
    <source>
        <dbReference type="ARBA" id="ARBA00022729"/>
    </source>
</evidence>
<reference evidence="4 5" key="1">
    <citation type="submission" date="2024-11" db="EMBL/GenBank/DDBJ databases">
        <authorList>
            <person name="Heng Y.C."/>
            <person name="Lim A.C.H."/>
            <person name="Lee J.K.Y."/>
            <person name="Kittelmann S."/>
        </authorList>
    </citation>
    <scope>NUCLEOTIDE SEQUENCE [LARGE SCALE GENOMIC DNA]</scope>
    <source>
        <strain evidence="4 5">WILCCON 0269</strain>
    </source>
</reference>
<evidence type="ECO:0000313" key="5">
    <source>
        <dbReference type="Proteomes" id="UP001623660"/>
    </source>
</evidence>
<dbReference type="EMBL" id="JBJHZX010000010">
    <property type="protein sequence ID" value="MFL0195621.1"/>
    <property type="molecule type" value="Genomic_DNA"/>
</dbReference>
<dbReference type="InterPro" id="IPR011330">
    <property type="entry name" value="Glyco_hydro/deAcase_b/a-brl"/>
</dbReference>
<dbReference type="PANTHER" id="PTHR34216">
    <property type="match status" value="1"/>
</dbReference>
<accession>A0ABW8SK65</accession>
<name>A0ABW8SK65_9CLOT</name>
<dbReference type="InterPro" id="IPR002509">
    <property type="entry name" value="NODB_dom"/>
</dbReference>
<organism evidence="4 5">
    <name type="scientific">Candidatus Clostridium eludens</name>
    <dbReference type="NCBI Taxonomy" id="3381663"/>
    <lineage>
        <taxon>Bacteria</taxon>
        <taxon>Bacillati</taxon>
        <taxon>Bacillota</taxon>
        <taxon>Clostridia</taxon>
        <taxon>Eubacteriales</taxon>
        <taxon>Clostridiaceae</taxon>
        <taxon>Clostridium</taxon>
    </lineage>
</organism>
<feature type="domain" description="NodB homology" evidence="3">
    <location>
        <begin position="115"/>
        <end position="281"/>
    </location>
</feature>
<dbReference type="SUPFAM" id="SSF88713">
    <property type="entry name" value="Glycoside hydrolase/deacetylase"/>
    <property type="match status" value="1"/>
</dbReference>
<dbReference type="Proteomes" id="UP001623660">
    <property type="component" value="Unassembled WGS sequence"/>
</dbReference>
<dbReference type="PANTHER" id="PTHR34216:SF3">
    <property type="entry name" value="POLY-BETA-1,6-N-ACETYL-D-GLUCOSAMINE N-DEACETYLASE"/>
    <property type="match status" value="1"/>
</dbReference>
<keyword evidence="5" id="KW-1185">Reference proteome</keyword>
<dbReference type="Gene3D" id="3.20.20.370">
    <property type="entry name" value="Glycoside hydrolase/deacetylase"/>
    <property type="match status" value="1"/>
</dbReference>
<dbReference type="Pfam" id="PF01522">
    <property type="entry name" value="Polysacc_deac_1"/>
    <property type="match status" value="1"/>
</dbReference>
<comment type="subcellular location">
    <subcellularLocation>
        <location evidence="1">Secreted</location>
    </subcellularLocation>
</comment>
<dbReference type="RefSeq" id="WP_406791734.1">
    <property type="nucleotide sequence ID" value="NZ_JBJHZX010000010.1"/>
</dbReference>
<dbReference type="InterPro" id="IPR051398">
    <property type="entry name" value="Polysacch_Deacetylase"/>
</dbReference>
<comment type="caution">
    <text evidence="4">The sequence shown here is derived from an EMBL/GenBank/DDBJ whole genome shotgun (WGS) entry which is preliminary data.</text>
</comment>
<evidence type="ECO:0000256" key="1">
    <source>
        <dbReference type="ARBA" id="ARBA00004613"/>
    </source>
</evidence>
<dbReference type="PROSITE" id="PS51677">
    <property type="entry name" value="NODB"/>
    <property type="match status" value="1"/>
</dbReference>
<dbReference type="CDD" id="cd10918">
    <property type="entry name" value="CE4_NodB_like_5s_6s"/>
    <property type="match status" value="1"/>
</dbReference>
<sequence>MQFTKLNFYLPVKKKINTTGNLKYSQSENNDKKQDISKVVVNKNRQFTGRDLIYNSQSIPVLYYHSISYEKGNELRIPKEKFRQQMQYLKDNGYITLTLDEFYSFLVNNSPVPTKSVIITFDDGYKDNYENAFPVLKEFGFKATIFVITSTIDNEKNFLTSTELKQMQNNGIDIESHTVNHDKLCNLTYDNQVKTLKDSKEFLEKLLHKDVKYIAYPYGKWNEDTLKAVKSVGYDMAFTTIGGWSNKSQGLYTLDRVYVSSNHGIDEFKRRLINSQYNASN</sequence>
<evidence type="ECO:0000313" key="4">
    <source>
        <dbReference type="EMBL" id="MFL0195621.1"/>
    </source>
</evidence>
<evidence type="ECO:0000259" key="3">
    <source>
        <dbReference type="PROSITE" id="PS51677"/>
    </source>
</evidence>